<sequence length="85" mass="9378">MVWPIGPNLVLGWNFRNTNGGESFFVVVTLEEEESRSSSSLEVSSNLMDPGNLHSLSRENVGDLSLIWGVEEPSGELKVDDKVED</sequence>
<organism evidence="1 2">
    <name type="scientific">Austropuccinia psidii MF-1</name>
    <dbReference type="NCBI Taxonomy" id="1389203"/>
    <lineage>
        <taxon>Eukaryota</taxon>
        <taxon>Fungi</taxon>
        <taxon>Dikarya</taxon>
        <taxon>Basidiomycota</taxon>
        <taxon>Pucciniomycotina</taxon>
        <taxon>Pucciniomycetes</taxon>
        <taxon>Pucciniales</taxon>
        <taxon>Sphaerophragmiaceae</taxon>
        <taxon>Austropuccinia</taxon>
    </lineage>
</organism>
<comment type="caution">
    <text evidence="1">The sequence shown here is derived from an EMBL/GenBank/DDBJ whole genome shotgun (WGS) entry which is preliminary data.</text>
</comment>
<dbReference type="AlphaFoldDB" id="A0A9Q3PF33"/>
<reference evidence="1" key="1">
    <citation type="submission" date="2021-03" db="EMBL/GenBank/DDBJ databases">
        <title>Draft genome sequence of rust myrtle Austropuccinia psidii MF-1, a brazilian biotype.</title>
        <authorList>
            <person name="Quecine M.C."/>
            <person name="Pachon D.M.R."/>
            <person name="Bonatelli M.L."/>
            <person name="Correr F.H."/>
            <person name="Franceschini L.M."/>
            <person name="Leite T.F."/>
            <person name="Margarido G.R.A."/>
            <person name="Almeida C.A."/>
            <person name="Ferrarezi J.A."/>
            <person name="Labate C.A."/>
        </authorList>
    </citation>
    <scope>NUCLEOTIDE SEQUENCE</scope>
    <source>
        <strain evidence="1">MF-1</strain>
    </source>
</reference>
<dbReference type="EMBL" id="AVOT02067899">
    <property type="protein sequence ID" value="MBW0559309.1"/>
    <property type="molecule type" value="Genomic_DNA"/>
</dbReference>
<name>A0A9Q3PF33_9BASI</name>
<evidence type="ECO:0000313" key="2">
    <source>
        <dbReference type="Proteomes" id="UP000765509"/>
    </source>
</evidence>
<keyword evidence="2" id="KW-1185">Reference proteome</keyword>
<gene>
    <name evidence="1" type="ORF">O181_099024</name>
</gene>
<protein>
    <submittedName>
        <fullName evidence="1">Uncharacterized protein</fullName>
    </submittedName>
</protein>
<evidence type="ECO:0000313" key="1">
    <source>
        <dbReference type="EMBL" id="MBW0559309.1"/>
    </source>
</evidence>
<accession>A0A9Q3PF33</accession>
<proteinExistence type="predicted"/>
<dbReference type="Proteomes" id="UP000765509">
    <property type="component" value="Unassembled WGS sequence"/>
</dbReference>